<dbReference type="PROSITE" id="PS51767">
    <property type="entry name" value="PEPTIDASE_A1"/>
    <property type="match status" value="1"/>
</dbReference>
<dbReference type="GO" id="GO:0004190">
    <property type="term" value="F:aspartic-type endopeptidase activity"/>
    <property type="evidence" value="ECO:0007669"/>
    <property type="project" value="UniProtKB-KW"/>
</dbReference>
<dbReference type="Pfam" id="PF14541">
    <property type="entry name" value="TAXi_C"/>
    <property type="match status" value="1"/>
</dbReference>
<dbReference type="FunFam" id="1.25.40.10:FF:000343">
    <property type="entry name" value="Pentatricopeptide repeat-containing protein At3g58590"/>
    <property type="match status" value="1"/>
</dbReference>
<keyword evidence="7" id="KW-0325">Glycoprotein</keyword>
<dbReference type="CDD" id="cd05476">
    <property type="entry name" value="pepsin_A_like_plant"/>
    <property type="match status" value="1"/>
</dbReference>
<dbReference type="GO" id="GO:0008270">
    <property type="term" value="F:zinc ion binding"/>
    <property type="evidence" value="ECO:0007669"/>
    <property type="project" value="InterPro"/>
</dbReference>
<feature type="repeat" description="PPR" evidence="8">
    <location>
        <begin position="480"/>
        <end position="514"/>
    </location>
</feature>
<dbReference type="InterPro" id="IPR021109">
    <property type="entry name" value="Peptidase_aspartic_dom_sf"/>
</dbReference>
<dbReference type="Gene3D" id="1.25.40.10">
    <property type="entry name" value="Tetratricopeptide repeat domain"/>
    <property type="match status" value="4"/>
</dbReference>
<dbReference type="Pfam" id="PF14543">
    <property type="entry name" value="TAXi_N"/>
    <property type="match status" value="1"/>
</dbReference>
<dbReference type="Pfam" id="PF01535">
    <property type="entry name" value="PPR"/>
    <property type="match status" value="3"/>
</dbReference>
<dbReference type="FunFam" id="1.25.40.10:FF:000031">
    <property type="entry name" value="Pentatricopeptide repeat-containing protein mitochondrial"/>
    <property type="match status" value="1"/>
</dbReference>
<comment type="similarity">
    <text evidence="2">Belongs to the peptidase A1 family.</text>
</comment>
<dbReference type="OrthoDB" id="185373at2759"/>
<evidence type="ECO:0000256" key="2">
    <source>
        <dbReference type="ARBA" id="ARBA00007447"/>
    </source>
</evidence>
<reference evidence="10 11" key="1">
    <citation type="submission" date="2019-06" db="EMBL/GenBank/DDBJ databases">
        <title>A chromosomal-level reference genome of Carpinus fangiana (Coryloideae, Betulaceae).</title>
        <authorList>
            <person name="Yang X."/>
            <person name="Wang Z."/>
            <person name="Zhang L."/>
            <person name="Hao G."/>
            <person name="Liu J."/>
            <person name="Yang Y."/>
        </authorList>
    </citation>
    <scope>NUCLEOTIDE SEQUENCE [LARGE SCALE GENOMIC DNA]</scope>
    <source>
        <strain evidence="10">Cfa_2016G</strain>
        <tissue evidence="10">Leaf</tissue>
    </source>
</reference>
<feature type="domain" description="Peptidase A1" evidence="9">
    <location>
        <begin position="27"/>
        <end position="368"/>
    </location>
</feature>
<dbReference type="PROSITE" id="PS51375">
    <property type="entry name" value="PPR"/>
    <property type="match status" value="5"/>
</dbReference>
<evidence type="ECO:0000313" key="10">
    <source>
        <dbReference type="EMBL" id="KAE8010099.1"/>
    </source>
</evidence>
<gene>
    <name evidence="10" type="ORF">FH972_006492</name>
</gene>
<feature type="repeat" description="PPR" evidence="8">
    <location>
        <begin position="784"/>
        <end position="818"/>
    </location>
</feature>
<dbReference type="SUPFAM" id="SSF50630">
    <property type="entry name" value="Acid proteases"/>
    <property type="match status" value="1"/>
</dbReference>
<keyword evidence="3" id="KW-0645">Protease</keyword>
<dbReference type="InterPro" id="IPR033121">
    <property type="entry name" value="PEPTIDASE_A1"/>
</dbReference>
<dbReference type="PANTHER" id="PTHR47926:SF344">
    <property type="entry name" value="OS07G0636900 PROTEIN"/>
    <property type="match status" value="1"/>
</dbReference>
<dbReference type="FunFam" id="1.25.40.10:FF:000381">
    <property type="entry name" value="Pentatricopeptide repeat-containing protein"/>
    <property type="match status" value="1"/>
</dbReference>
<dbReference type="NCBIfam" id="TIGR00756">
    <property type="entry name" value="PPR"/>
    <property type="match status" value="5"/>
</dbReference>
<feature type="repeat" description="PPR" evidence="8">
    <location>
        <begin position="682"/>
        <end position="716"/>
    </location>
</feature>
<protein>
    <recommendedName>
        <fullName evidence="9">Peptidase A1 domain-containing protein</fullName>
    </recommendedName>
</protein>
<dbReference type="Pfam" id="PF20431">
    <property type="entry name" value="E_motif"/>
    <property type="match status" value="1"/>
</dbReference>
<dbReference type="InterPro" id="IPR032799">
    <property type="entry name" value="TAXi_C"/>
</dbReference>
<evidence type="ECO:0000313" key="11">
    <source>
        <dbReference type="Proteomes" id="UP000327013"/>
    </source>
</evidence>
<comment type="similarity">
    <text evidence="1">Belongs to the PPR family. PCMP-H subfamily.</text>
</comment>
<dbReference type="GO" id="GO:0006508">
    <property type="term" value="P:proteolysis"/>
    <property type="evidence" value="ECO:0007669"/>
    <property type="project" value="UniProtKB-KW"/>
</dbReference>
<dbReference type="InterPro" id="IPR034161">
    <property type="entry name" value="Pepsin-like_plant"/>
</dbReference>
<sequence>MNSTMEKTEQGIETLRPWIVMAWTSLYMAQMFIGSEPYTTYLLVDTGSDDTWIQADGCTICFPLLGGNFNYLESKTYRTVSCDHPLCVPKICHEGSSTRGIVSADNFTFPANGGFASYQNVVFGCGFDNRNIVFGGNIGPNNVIAGIFGLGSGRRSILRQLGNVTNLRFSYCLPSWRTPQGTYTYLHFGPDAQIRGDAQRIVQTTPMLPGIPRYYVNMLGISIDAARLPIDQTVFKLNHDGTGGFAFDSGSGQSFLVPGAYNVVKGEMMKNLQRYGWNPIEGEKVPYDLCYKVNISVVNHTALPSMTFHFVGAELVVDSKSVFQELSKSLIKVKSIHTQIITNSISSDQILATKLVRTYCDLGHVGYARHVFDQFSQPEKILCNAMVGGYVRNERYNETLELFKMMGSCNLEIDSYTCNFALRACMGLLDYGMGREVIRTAVENGLENNRFLGSSIVNFLVKFGSIDEARRIFDAMPERDVVCWNSMIGGYVQACHFNEAFDLFFDMRCWGTRPSPVTIACLIQACTEKKNLQLGKCVHGCVFGLGMGDDVLVVTSLVDMYSKMGNVRSAQLAFVSMPTRNLVSWNAMMSGFVQNGLVREALDLFHRLVSSGVAFDSGTMISLLLGCAQTADLDGGKILHGCIYRKGFNSNLILSTAIVDLYSKCGALKQASFVFDRMKNRNVITWTAMLVGLAQNGHAKDALKLFSQMQEEGVAANSVTLVSLIHSCAHLGSLKKGRSVHACLIRRGFAFDVVNMTALIDMYAKCGKINSAERVFGSGSVCSDVILWNSMITGYGMHGQGHQAVVVYRKMIEEGLKPNQTTFVALLTACSHSGLVEDGITLFHGMERDHNIMPTEKHYACVVDLLSRAGRLEEAVAFVKQMPFEPGSAVLEALLSGCRTHKNIDMGIQTADRLLHIDSMNPGIYVVLSNIYAEARRWDTVNYIRGLMRTRGLKKTPGYSLIEVGNQVYTFFAGDYFHPKWADVYQFLESLRIEVEASGYVAETGCVLRDVDEAMKVKLLWGHSERIAIAFGLLNTPAGSLIRITKNLRVCIDCHVVTKYISKIVKREIIVRDANRFHHFVDGKCSCSDYW</sequence>
<dbReference type="Pfam" id="PF13041">
    <property type="entry name" value="PPR_2"/>
    <property type="match status" value="4"/>
</dbReference>
<evidence type="ECO:0000256" key="8">
    <source>
        <dbReference type="PROSITE-ProRule" id="PRU00708"/>
    </source>
</evidence>
<dbReference type="GO" id="GO:0003723">
    <property type="term" value="F:RNA binding"/>
    <property type="evidence" value="ECO:0007669"/>
    <property type="project" value="InterPro"/>
</dbReference>
<dbReference type="Pfam" id="PF14432">
    <property type="entry name" value="DYW_deaminase"/>
    <property type="match status" value="1"/>
</dbReference>
<dbReference type="InterPro" id="IPR001969">
    <property type="entry name" value="Aspartic_peptidase_AS"/>
</dbReference>
<evidence type="ECO:0000256" key="5">
    <source>
        <dbReference type="ARBA" id="ARBA00022750"/>
    </source>
</evidence>
<feature type="repeat" description="PPR" evidence="8">
    <location>
        <begin position="581"/>
        <end position="615"/>
    </location>
</feature>
<dbReference type="InterPro" id="IPR032861">
    <property type="entry name" value="TAXi_N"/>
</dbReference>
<dbReference type="InterPro" id="IPR046960">
    <property type="entry name" value="PPR_At4g14850-like_plant"/>
</dbReference>
<dbReference type="Proteomes" id="UP000327013">
    <property type="component" value="Chromosome 2"/>
</dbReference>
<dbReference type="PANTHER" id="PTHR47926">
    <property type="entry name" value="PENTATRICOPEPTIDE REPEAT-CONTAINING PROTEIN"/>
    <property type="match status" value="1"/>
</dbReference>
<dbReference type="Gene3D" id="2.40.70.10">
    <property type="entry name" value="Acid Proteases"/>
    <property type="match status" value="2"/>
</dbReference>
<dbReference type="InterPro" id="IPR011990">
    <property type="entry name" value="TPR-like_helical_dom_sf"/>
</dbReference>
<accession>A0A5N6QVQ0</accession>
<name>A0A5N6QVQ0_9ROSI</name>
<evidence type="ECO:0000256" key="7">
    <source>
        <dbReference type="ARBA" id="ARBA00023180"/>
    </source>
</evidence>
<organism evidence="10 11">
    <name type="scientific">Carpinus fangiana</name>
    <dbReference type="NCBI Taxonomy" id="176857"/>
    <lineage>
        <taxon>Eukaryota</taxon>
        <taxon>Viridiplantae</taxon>
        <taxon>Streptophyta</taxon>
        <taxon>Embryophyta</taxon>
        <taxon>Tracheophyta</taxon>
        <taxon>Spermatophyta</taxon>
        <taxon>Magnoliopsida</taxon>
        <taxon>eudicotyledons</taxon>
        <taxon>Gunneridae</taxon>
        <taxon>Pentapetalae</taxon>
        <taxon>rosids</taxon>
        <taxon>fabids</taxon>
        <taxon>Fagales</taxon>
        <taxon>Betulaceae</taxon>
        <taxon>Carpinus</taxon>
    </lineage>
</organism>
<evidence type="ECO:0000256" key="6">
    <source>
        <dbReference type="ARBA" id="ARBA00022801"/>
    </source>
</evidence>
<dbReference type="GO" id="GO:0009451">
    <property type="term" value="P:RNA modification"/>
    <property type="evidence" value="ECO:0007669"/>
    <property type="project" value="InterPro"/>
</dbReference>
<keyword evidence="6" id="KW-0378">Hydrolase</keyword>
<evidence type="ECO:0000256" key="3">
    <source>
        <dbReference type="ARBA" id="ARBA00022670"/>
    </source>
</evidence>
<dbReference type="InterPro" id="IPR046848">
    <property type="entry name" value="E_motif"/>
</dbReference>
<dbReference type="PROSITE" id="PS00141">
    <property type="entry name" value="ASP_PROTEASE"/>
    <property type="match status" value="1"/>
</dbReference>
<evidence type="ECO:0000259" key="9">
    <source>
        <dbReference type="PROSITE" id="PS51767"/>
    </source>
</evidence>
<keyword evidence="5" id="KW-0064">Aspartyl protease</keyword>
<keyword evidence="4" id="KW-0677">Repeat</keyword>
<dbReference type="AlphaFoldDB" id="A0A5N6QVQ0"/>
<evidence type="ECO:0000256" key="1">
    <source>
        <dbReference type="ARBA" id="ARBA00006643"/>
    </source>
</evidence>
<keyword evidence="11" id="KW-1185">Reference proteome</keyword>
<dbReference type="InterPro" id="IPR002885">
    <property type="entry name" value="PPR_rpt"/>
</dbReference>
<evidence type="ECO:0000256" key="4">
    <source>
        <dbReference type="ARBA" id="ARBA00022737"/>
    </source>
</evidence>
<proteinExistence type="inferred from homology"/>
<feature type="repeat" description="PPR" evidence="8">
    <location>
        <begin position="379"/>
        <end position="413"/>
    </location>
</feature>
<dbReference type="FunFam" id="1.25.40.10:FF:000090">
    <property type="entry name" value="Pentatricopeptide repeat-containing protein, chloroplastic"/>
    <property type="match status" value="1"/>
</dbReference>
<dbReference type="EMBL" id="CM017322">
    <property type="protein sequence ID" value="KAE8010099.1"/>
    <property type="molecule type" value="Genomic_DNA"/>
</dbReference>
<dbReference type="InterPro" id="IPR032867">
    <property type="entry name" value="DYW_dom"/>
</dbReference>